<feature type="domain" description="Flagella basal body P-ring formation protein FlgA SAF" evidence="2">
    <location>
        <begin position="42"/>
        <end position="113"/>
    </location>
</feature>
<evidence type="ECO:0000259" key="2">
    <source>
        <dbReference type="Pfam" id="PF13144"/>
    </source>
</evidence>
<dbReference type="Proteomes" id="UP001296923">
    <property type="component" value="Unassembled WGS sequence"/>
</dbReference>
<evidence type="ECO:0000313" key="4">
    <source>
        <dbReference type="Proteomes" id="UP001296923"/>
    </source>
</evidence>
<dbReference type="Pfam" id="PF13144">
    <property type="entry name" value="ChapFlgA"/>
    <property type="match status" value="1"/>
</dbReference>
<gene>
    <name evidence="3" type="ORF">JYA63_02095</name>
</gene>
<evidence type="ECO:0000313" key="3">
    <source>
        <dbReference type="EMBL" id="MBN3553048.1"/>
    </source>
</evidence>
<feature type="compositionally biased region" description="Basic and acidic residues" evidence="1">
    <location>
        <begin position="205"/>
        <end position="217"/>
    </location>
</feature>
<dbReference type="CDD" id="cd11614">
    <property type="entry name" value="SAF_CpaB_FlgA_like"/>
    <property type="match status" value="1"/>
</dbReference>
<dbReference type="EMBL" id="JAFHKR010000035">
    <property type="protein sequence ID" value="MBN3553048.1"/>
    <property type="molecule type" value="Genomic_DNA"/>
</dbReference>
<sequence>MLESKRKAIIFITLSVLLAILAGVMFLQKVKALNNQLGDTTPVYVAKTEIISRELIKPSQVKTIEIPNKFITDKHIVDKRELANMVSIVPLSKNDIITTSMLKEASNVQDQNNRLVTIVPSEKVSFDQELEISDRVDIIVSHKFEEKPKTELFMSDVLVSMVAKKGEKFQGVRLEVSVEDAAKLIHMQNYADSVRILKANVGKSESTDKKEQPEAPKPETPAPAPKAPEKTPPAEPKPAAKPAPAPAPKKE</sequence>
<feature type="compositionally biased region" description="Pro residues" evidence="1">
    <location>
        <begin position="218"/>
        <end position="251"/>
    </location>
</feature>
<keyword evidence="4" id="KW-1185">Reference proteome</keyword>
<reference evidence="3 4" key="1">
    <citation type="submission" date="2021-01" db="EMBL/GenBank/DDBJ databases">
        <title>Genome Sequencing of Type Strains.</title>
        <authorList>
            <person name="Lemaire J.F."/>
            <person name="Inderbitzin P."/>
            <person name="Collins S.B."/>
            <person name="Wespe N."/>
            <person name="Knight-Connoni V."/>
        </authorList>
    </citation>
    <scope>NUCLEOTIDE SEQUENCE [LARGE SCALE GENOMIC DNA]</scope>
    <source>
        <strain evidence="3 4">DSM 23009</strain>
    </source>
</reference>
<proteinExistence type="predicted"/>
<protein>
    <submittedName>
        <fullName evidence="3">Flp pilus assembly protein CpaB</fullName>
    </submittedName>
</protein>
<accession>A0ABS2ZL00</accession>
<organism evidence="3 4">
    <name type="scientific">Fictibacillus nanhaiensis</name>
    <dbReference type="NCBI Taxonomy" id="742169"/>
    <lineage>
        <taxon>Bacteria</taxon>
        <taxon>Bacillati</taxon>
        <taxon>Bacillota</taxon>
        <taxon>Bacilli</taxon>
        <taxon>Bacillales</taxon>
        <taxon>Fictibacillaceae</taxon>
        <taxon>Fictibacillus</taxon>
    </lineage>
</organism>
<feature type="region of interest" description="Disordered" evidence="1">
    <location>
        <begin position="201"/>
        <end position="251"/>
    </location>
</feature>
<dbReference type="InterPro" id="IPR017585">
    <property type="entry name" value="SAF_FlgA"/>
</dbReference>
<comment type="caution">
    <text evidence="3">The sequence shown here is derived from an EMBL/GenBank/DDBJ whole genome shotgun (WGS) entry which is preliminary data.</text>
</comment>
<evidence type="ECO:0000256" key="1">
    <source>
        <dbReference type="SAM" id="MobiDB-lite"/>
    </source>
</evidence>
<name>A0ABS2ZL00_9BACL</name>
<dbReference type="RefSeq" id="WP_205724300.1">
    <property type="nucleotide sequence ID" value="NZ_JAFHKR010000035.1"/>
</dbReference>